<feature type="transmembrane region" description="Helical" evidence="1">
    <location>
        <begin position="115"/>
        <end position="132"/>
    </location>
</feature>
<keyword evidence="1" id="KW-0812">Transmembrane</keyword>
<dbReference type="STRING" id="1076935.U4L189"/>
<name>U4L189_PYROM</name>
<keyword evidence="1" id="KW-0472">Membrane</keyword>
<dbReference type="EMBL" id="HF935477">
    <property type="protein sequence ID" value="CCX09627.1"/>
    <property type="molecule type" value="Genomic_DNA"/>
</dbReference>
<evidence type="ECO:0000313" key="2">
    <source>
        <dbReference type="EMBL" id="CCX09627.1"/>
    </source>
</evidence>
<keyword evidence="3" id="KW-1185">Reference proteome</keyword>
<proteinExistence type="predicted"/>
<evidence type="ECO:0000313" key="3">
    <source>
        <dbReference type="Proteomes" id="UP000018144"/>
    </source>
</evidence>
<keyword evidence="1" id="KW-1133">Transmembrane helix</keyword>
<evidence type="ECO:0000256" key="1">
    <source>
        <dbReference type="SAM" id="Phobius"/>
    </source>
</evidence>
<organism evidence="2 3">
    <name type="scientific">Pyronema omphalodes (strain CBS 100304)</name>
    <name type="common">Pyronema confluens</name>
    <dbReference type="NCBI Taxonomy" id="1076935"/>
    <lineage>
        <taxon>Eukaryota</taxon>
        <taxon>Fungi</taxon>
        <taxon>Dikarya</taxon>
        <taxon>Ascomycota</taxon>
        <taxon>Pezizomycotina</taxon>
        <taxon>Pezizomycetes</taxon>
        <taxon>Pezizales</taxon>
        <taxon>Pyronemataceae</taxon>
        <taxon>Pyronema</taxon>
    </lineage>
</organism>
<reference evidence="2 3" key="1">
    <citation type="journal article" date="2013" name="PLoS Genet.">
        <title>The genome and development-dependent transcriptomes of Pyronema confluens: a window into fungal evolution.</title>
        <authorList>
            <person name="Traeger S."/>
            <person name="Altegoer F."/>
            <person name="Freitag M."/>
            <person name="Gabaldon T."/>
            <person name="Kempken F."/>
            <person name="Kumar A."/>
            <person name="Marcet-Houben M."/>
            <person name="Poggeler S."/>
            <person name="Stajich J.E."/>
            <person name="Nowrousian M."/>
        </authorList>
    </citation>
    <scope>NUCLEOTIDE SEQUENCE [LARGE SCALE GENOMIC DNA]</scope>
    <source>
        <strain evidence="3">CBS 100304</strain>
        <tissue evidence="2">Vegetative mycelium</tissue>
    </source>
</reference>
<dbReference type="OMA" id="WLDQREV"/>
<protein>
    <submittedName>
        <fullName evidence="2">Uncharacterized protein</fullName>
    </submittedName>
</protein>
<dbReference type="PANTHER" id="PTHR35041">
    <property type="entry name" value="MEDIATOR OF RNA POLYMERASE II TRANSCRIPTION SUBUNIT 1"/>
    <property type="match status" value="1"/>
</dbReference>
<dbReference type="OrthoDB" id="5322539at2759"/>
<dbReference type="eggNOG" id="ENOG502RY0K">
    <property type="taxonomic scope" value="Eukaryota"/>
</dbReference>
<feature type="transmembrane region" description="Helical" evidence="1">
    <location>
        <begin position="53"/>
        <end position="78"/>
    </location>
</feature>
<sequence length="614" mass="68316">MYSIWGIGWQTPTFIASFYVLAIALATGHYVFFRYLDELPLSETLPQSWVSSISTAFVVTFRSSLGAALGTAFTQRLWRLYRKRPMRLTTIDLLYTVLRNPLNLLRPSLIRNAKLEFLFALACWCIPIITIFPPGGIRVISKAQTTLKLFDVPTFDPTFKWPKPNPELSPGAQRLLNHTAVRQQGLFKLDDDGSFVTPIPELASPVKQTLLRGQYLTIPSPCGANCSYSLNFQGPAFKCKDEGIKMPNNFDYMYSWVNTSLDNGVYDYVASENYDSGWPSNSPKNYTSDIMAFSLGYSFNVSSGSMRDYAGVRTINCTSMLAQYHVDVSFNNSIQSTKTRLEDFKLMNASTVSRRWAFISYQELPIEKNMNEFDSDHLPDIFPGGHAALFMAAQSRAIRDAVVEPLIGDVRGFSSEKPRINKTLILETPWSPNAKRFRWNPMGIKSDPLNLTITPALIEEMLINATLSTFTLGYWTVPTNATVDNWINYYSFDRRIYVLAPYASALVVALAFLLIGADALVKNGVPAESGSFLQVACTTSGGGNETLEKTLAGGCLGGDVNMDRGMNEQKFVYGELKTGDAGQGLVRRAGFGPVVEVKKLERGALYGVYENSET</sequence>
<accession>U4L189</accession>
<gene>
    <name evidence="2" type="ORF">PCON_09220</name>
</gene>
<dbReference type="Proteomes" id="UP000018144">
    <property type="component" value="Unassembled WGS sequence"/>
</dbReference>
<dbReference type="PANTHER" id="PTHR35041:SF6">
    <property type="entry name" value="FORMYLMETHIONINE DEFORMYLASE-LIKE PROTEIN-RELATED"/>
    <property type="match status" value="1"/>
</dbReference>
<dbReference type="AlphaFoldDB" id="U4L189"/>
<feature type="transmembrane region" description="Helical" evidence="1">
    <location>
        <begin position="12"/>
        <end position="33"/>
    </location>
</feature>